<dbReference type="RefSeq" id="WP_149487411.1">
    <property type="nucleotide sequence ID" value="NZ_CP036150.1"/>
</dbReference>
<organism evidence="1 2">
    <name type="scientific">Oceanispirochaeta crateris</name>
    <dbReference type="NCBI Taxonomy" id="2518645"/>
    <lineage>
        <taxon>Bacteria</taxon>
        <taxon>Pseudomonadati</taxon>
        <taxon>Spirochaetota</taxon>
        <taxon>Spirochaetia</taxon>
        <taxon>Spirochaetales</taxon>
        <taxon>Spirochaetaceae</taxon>
        <taxon>Oceanispirochaeta</taxon>
    </lineage>
</organism>
<dbReference type="OrthoDB" id="366544at2"/>
<proteinExistence type="predicted"/>
<dbReference type="KEGG" id="ock:EXM22_15630"/>
<evidence type="ECO:0000313" key="2">
    <source>
        <dbReference type="Proteomes" id="UP000324209"/>
    </source>
</evidence>
<dbReference type="PROSITE" id="PS51257">
    <property type="entry name" value="PROKAR_LIPOPROTEIN"/>
    <property type="match status" value="1"/>
</dbReference>
<accession>A0A5C1QS03</accession>
<sequence>MKNIRILTDILIALLLILFLASCATRGKTDPHAPDWYSQIEESENSDGYIIKISGASSSEKETLDQVIQVLYDRIMEISGQSALYSQETDKAMLLGAIRQVILKEESSIDEFLSVIQQEWVIPDDQVLYYGAFLLKKDADDFLQNLILQRYYNDDEALKEMLESSSVFESELKYYSAAEELIRAAQYVLSHSEPLADEIAQGYVDRAGVLLNKIFLKKLGAPDSVLSNLKISDPFHILCETEEELGIGGVEFLVRYQGRKRDGSRGEFERRLISNLSGIMEFFHPFIPFSGKAEVQFKPGSRDFHAGISNLEKLGMNVTFIKKWLEESTIDYELDVASGARTVSMGVVILHTDSTGAALSQQDSSVSLQEALSQDGFNIRLMNLNPREIMNKTEAEFIRDLRALYKGEYTRVAFGVVGIRDFETRNDSYRVNTSGTVKVVDVDSGEILLVLDLDKSVESRSNTLAVSASFRELGKSFAEEMMSYLE</sequence>
<evidence type="ECO:0000313" key="1">
    <source>
        <dbReference type="EMBL" id="QEN09336.1"/>
    </source>
</evidence>
<gene>
    <name evidence="1" type="ORF">EXM22_15630</name>
</gene>
<reference evidence="1 2" key="1">
    <citation type="submission" date="2019-02" db="EMBL/GenBank/DDBJ databases">
        <title>Complete Genome Sequence and Methylome Analysis of free living Spirochaetas.</title>
        <authorList>
            <person name="Fomenkov A."/>
            <person name="Dubinina G."/>
            <person name="Leshcheva N."/>
            <person name="Mikheeva N."/>
            <person name="Grabovich M."/>
            <person name="Vincze T."/>
            <person name="Roberts R.J."/>
        </authorList>
    </citation>
    <scope>NUCLEOTIDE SEQUENCE [LARGE SCALE GENOMIC DNA]</scope>
    <source>
        <strain evidence="1 2">K2</strain>
    </source>
</reference>
<protein>
    <submittedName>
        <fullName evidence="1">Uncharacterized protein</fullName>
    </submittedName>
</protein>
<name>A0A5C1QS03_9SPIO</name>
<keyword evidence="2" id="KW-1185">Reference proteome</keyword>
<dbReference type="Proteomes" id="UP000324209">
    <property type="component" value="Chromosome"/>
</dbReference>
<dbReference type="EMBL" id="CP036150">
    <property type="protein sequence ID" value="QEN09336.1"/>
    <property type="molecule type" value="Genomic_DNA"/>
</dbReference>
<dbReference type="AlphaFoldDB" id="A0A5C1QS03"/>